<dbReference type="AlphaFoldDB" id="A0AAE1AEK2"/>
<evidence type="ECO:0000313" key="1">
    <source>
        <dbReference type="EMBL" id="KAK3786455.1"/>
    </source>
</evidence>
<evidence type="ECO:0000313" key="2">
    <source>
        <dbReference type="Proteomes" id="UP001283361"/>
    </source>
</evidence>
<accession>A0AAE1AEK2</accession>
<gene>
    <name evidence="1" type="ORF">RRG08_016366</name>
</gene>
<name>A0AAE1AEK2_9GAST</name>
<keyword evidence="2" id="KW-1185">Reference proteome</keyword>
<dbReference type="EMBL" id="JAWDGP010001965">
    <property type="protein sequence ID" value="KAK3786455.1"/>
    <property type="molecule type" value="Genomic_DNA"/>
</dbReference>
<organism evidence="1 2">
    <name type="scientific">Elysia crispata</name>
    <name type="common">lettuce slug</name>
    <dbReference type="NCBI Taxonomy" id="231223"/>
    <lineage>
        <taxon>Eukaryota</taxon>
        <taxon>Metazoa</taxon>
        <taxon>Spiralia</taxon>
        <taxon>Lophotrochozoa</taxon>
        <taxon>Mollusca</taxon>
        <taxon>Gastropoda</taxon>
        <taxon>Heterobranchia</taxon>
        <taxon>Euthyneura</taxon>
        <taxon>Panpulmonata</taxon>
        <taxon>Sacoglossa</taxon>
        <taxon>Placobranchoidea</taxon>
        <taxon>Plakobranchidae</taxon>
        <taxon>Elysia</taxon>
    </lineage>
</organism>
<reference evidence="1" key="1">
    <citation type="journal article" date="2023" name="G3 (Bethesda)">
        <title>A reference genome for the long-term kleptoplast-retaining sea slug Elysia crispata morphotype clarki.</title>
        <authorList>
            <person name="Eastman K.E."/>
            <person name="Pendleton A.L."/>
            <person name="Shaikh M.A."/>
            <person name="Suttiyut T."/>
            <person name="Ogas R."/>
            <person name="Tomko P."/>
            <person name="Gavelis G."/>
            <person name="Widhalm J.R."/>
            <person name="Wisecaver J.H."/>
        </authorList>
    </citation>
    <scope>NUCLEOTIDE SEQUENCE</scope>
    <source>
        <strain evidence="1">ECLA1</strain>
    </source>
</reference>
<proteinExistence type="predicted"/>
<comment type="caution">
    <text evidence="1">The sequence shown here is derived from an EMBL/GenBank/DDBJ whole genome shotgun (WGS) entry which is preliminary data.</text>
</comment>
<protein>
    <submittedName>
        <fullName evidence="1">Uncharacterized protein</fullName>
    </submittedName>
</protein>
<sequence>MQEKQRRTSPNQTLGEESSRQLLKNLASAARQAGKDKCHGRYARLSDGSKWRESGIGRASNSAGMCRDCLPPCFHSLITSPTLFAAADDSYDL</sequence>
<dbReference type="Proteomes" id="UP001283361">
    <property type="component" value="Unassembled WGS sequence"/>
</dbReference>